<dbReference type="RefSeq" id="XP_004635021.1">
    <property type="nucleotide sequence ID" value="XM_004634964.1"/>
</dbReference>
<dbReference type="PRINTS" id="PR00237">
    <property type="entry name" value="GPCRRHODOPSN"/>
</dbReference>
<feature type="transmembrane region" description="Helical" evidence="12">
    <location>
        <begin position="67"/>
        <end position="89"/>
    </location>
</feature>
<proteinExistence type="inferred from homology"/>
<feature type="transmembrane region" description="Helical" evidence="12">
    <location>
        <begin position="101"/>
        <end position="120"/>
    </location>
</feature>
<dbReference type="OrthoDB" id="9631784at2759"/>
<feature type="region of interest" description="Disordered" evidence="11">
    <location>
        <begin position="306"/>
        <end position="325"/>
    </location>
</feature>
<dbReference type="InParanoid" id="A0A6P3EZ17"/>
<feature type="transmembrane region" description="Helical" evidence="12">
    <location>
        <begin position="175"/>
        <end position="194"/>
    </location>
</feature>
<name>A0A6P3EZ17_OCTDE</name>
<dbReference type="PANTHER" id="PTHR11334:SF29">
    <property type="entry name" value="MAS-RELATED G-PROTEIN COUPLED RECEPTOR MEMBER X2"/>
    <property type="match status" value="1"/>
</dbReference>
<feature type="transmembrane region" description="Helical" evidence="12">
    <location>
        <begin position="141"/>
        <end position="163"/>
    </location>
</feature>
<dbReference type="AlphaFoldDB" id="A0A6P3EZ17"/>
<keyword evidence="3 10" id="KW-0812">Transmembrane</keyword>
<dbReference type="GO" id="GO:0004930">
    <property type="term" value="F:G protein-coupled receptor activity"/>
    <property type="evidence" value="ECO:0007669"/>
    <property type="project" value="UniProtKB-KW"/>
</dbReference>
<accession>A0A6P3EZ17</accession>
<evidence type="ECO:0000256" key="9">
    <source>
        <dbReference type="ARBA" id="ARBA00061394"/>
    </source>
</evidence>
<dbReference type="SUPFAM" id="SSF81321">
    <property type="entry name" value="Family A G protein-coupled receptor-like"/>
    <property type="match status" value="1"/>
</dbReference>
<feature type="domain" description="G-protein coupled receptors family 1 profile" evidence="13">
    <location>
        <begin position="47"/>
        <end position="274"/>
    </location>
</feature>
<evidence type="ECO:0000256" key="11">
    <source>
        <dbReference type="SAM" id="MobiDB-lite"/>
    </source>
</evidence>
<evidence type="ECO:0000313" key="14">
    <source>
        <dbReference type="Proteomes" id="UP000515203"/>
    </source>
</evidence>
<evidence type="ECO:0000256" key="6">
    <source>
        <dbReference type="ARBA" id="ARBA00023136"/>
    </source>
</evidence>
<keyword evidence="14" id="KW-1185">Reference proteome</keyword>
<sequence>MEMTSPPSDAVSTAWNRSDKNLPPHFDLENMILEILTVIFALIGMSGNIVVFCILSFCVNRNTISVYILNLAISDFLLLSCLFILHVWTFIGNFYYWEYRALLNVGLCFYSMGLFMLSAISFERCLAVLFPIWYHCHRPTYMSTVICTLFWALSLLFAILTYSCPFIPGNYRLCIAMNYTIGSSLIFDFVILCGSRLTLLVRMLCKARRLQLTRLYVTIGLTVLVFLFCGLPVGILGVLSPIIDFEIVFSSFGVLQQTSYFLSSINSSANPIIYFFVGSFRQKQQQQRQPWSLKFIFQKALEDVGEREKSGDSLPQENVEVVGSP</sequence>
<keyword evidence="6 12" id="KW-0472">Membrane</keyword>
<gene>
    <name evidence="15" type="primary">LOC101588238</name>
</gene>
<keyword evidence="7 10" id="KW-0675">Receptor</keyword>
<organism evidence="14 15">
    <name type="scientific">Octodon degus</name>
    <name type="common">Degu</name>
    <name type="synonym">Sciurus degus</name>
    <dbReference type="NCBI Taxonomy" id="10160"/>
    <lineage>
        <taxon>Eukaryota</taxon>
        <taxon>Metazoa</taxon>
        <taxon>Chordata</taxon>
        <taxon>Craniata</taxon>
        <taxon>Vertebrata</taxon>
        <taxon>Euteleostomi</taxon>
        <taxon>Mammalia</taxon>
        <taxon>Eutheria</taxon>
        <taxon>Euarchontoglires</taxon>
        <taxon>Glires</taxon>
        <taxon>Rodentia</taxon>
        <taxon>Hystricomorpha</taxon>
        <taxon>Octodontidae</taxon>
        <taxon>Octodon</taxon>
    </lineage>
</organism>
<feature type="transmembrane region" description="Helical" evidence="12">
    <location>
        <begin position="31"/>
        <end position="55"/>
    </location>
</feature>
<evidence type="ECO:0000256" key="2">
    <source>
        <dbReference type="ARBA" id="ARBA00022475"/>
    </source>
</evidence>
<dbReference type="InterPro" id="IPR000276">
    <property type="entry name" value="GPCR_Rhodpsn"/>
</dbReference>
<protein>
    <submittedName>
        <fullName evidence="15">Mas-related G-protein coupled receptor member A6-like</fullName>
    </submittedName>
</protein>
<dbReference type="PANTHER" id="PTHR11334">
    <property type="entry name" value="MAS-RELATED G-PROTEIN COUPLED RECEPTOR"/>
    <property type="match status" value="1"/>
</dbReference>
<dbReference type="GeneID" id="101588238"/>
<evidence type="ECO:0000256" key="10">
    <source>
        <dbReference type="RuleBase" id="RU000688"/>
    </source>
</evidence>
<keyword evidence="5 10" id="KW-0297">G-protein coupled receptor</keyword>
<dbReference type="Gene3D" id="1.20.1070.10">
    <property type="entry name" value="Rhodopsin 7-helix transmembrane proteins"/>
    <property type="match status" value="1"/>
</dbReference>
<dbReference type="PROSITE" id="PS00237">
    <property type="entry name" value="G_PROTEIN_RECEP_F1_1"/>
    <property type="match status" value="1"/>
</dbReference>
<evidence type="ECO:0000256" key="4">
    <source>
        <dbReference type="ARBA" id="ARBA00022989"/>
    </source>
</evidence>
<dbReference type="InterPro" id="IPR017452">
    <property type="entry name" value="GPCR_Rhodpsn_7TM"/>
</dbReference>
<dbReference type="PROSITE" id="PS50262">
    <property type="entry name" value="G_PROTEIN_RECEP_F1_2"/>
    <property type="match status" value="1"/>
</dbReference>
<evidence type="ECO:0000256" key="5">
    <source>
        <dbReference type="ARBA" id="ARBA00023040"/>
    </source>
</evidence>
<feature type="transmembrane region" description="Helical" evidence="12">
    <location>
        <begin position="215"/>
        <end position="239"/>
    </location>
</feature>
<feature type="transmembrane region" description="Helical" evidence="12">
    <location>
        <begin position="259"/>
        <end position="280"/>
    </location>
</feature>
<comment type="similarity">
    <text evidence="9">Belongs to the G-protein coupled receptor 1 family. Mas subfamily.</text>
</comment>
<keyword evidence="8 10" id="KW-0807">Transducer</keyword>
<evidence type="ECO:0000256" key="3">
    <source>
        <dbReference type="ARBA" id="ARBA00022692"/>
    </source>
</evidence>
<evidence type="ECO:0000256" key="12">
    <source>
        <dbReference type="SAM" id="Phobius"/>
    </source>
</evidence>
<dbReference type="PRINTS" id="PR02108">
    <property type="entry name" value="MRGPCRFAMILY"/>
</dbReference>
<reference evidence="15" key="1">
    <citation type="submission" date="2025-08" db="UniProtKB">
        <authorList>
            <consortium name="RefSeq"/>
        </authorList>
    </citation>
    <scope>IDENTIFICATION</scope>
</reference>
<keyword evidence="2" id="KW-1003">Cell membrane</keyword>
<evidence type="ECO:0000259" key="13">
    <source>
        <dbReference type="PROSITE" id="PS50262"/>
    </source>
</evidence>
<dbReference type="Pfam" id="PF00001">
    <property type="entry name" value="7tm_1"/>
    <property type="match status" value="1"/>
</dbReference>
<dbReference type="Proteomes" id="UP000515203">
    <property type="component" value="Unplaced"/>
</dbReference>
<evidence type="ECO:0000313" key="15">
    <source>
        <dbReference type="RefSeq" id="XP_004635021.1"/>
    </source>
</evidence>
<dbReference type="InterPro" id="IPR026234">
    <property type="entry name" value="MRGPCRFAMILY"/>
</dbReference>
<dbReference type="FunFam" id="1.20.1070.10:FF:000193">
    <property type="entry name" value="Mas-related G-protein coupled receptor member E"/>
    <property type="match status" value="1"/>
</dbReference>
<keyword evidence="4 12" id="KW-1133">Transmembrane helix</keyword>
<evidence type="ECO:0000256" key="1">
    <source>
        <dbReference type="ARBA" id="ARBA00004651"/>
    </source>
</evidence>
<evidence type="ECO:0000256" key="8">
    <source>
        <dbReference type="ARBA" id="ARBA00023224"/>
    </source>
</evidence>
<dbReference type="GO" id="GO:0005886">
    <property type="term" value="C:plasma membrane"/>
    <property type="evidence" value="ECO:0007669"/>
    <property type="project" value="UniProtKB-SubCell"/>
</dbReference>
<comment type="subcellular location">
    <subcellularLocation>
        <location evidence="1">Cell membrane</location>
        <topology evidence="1">Multi-pass membrane protein</topology>
    </subcellularLocation>
</comment>
<evidence type="ECO:0000256" key="7">
    <source>
        <dbReference type="ARBA" id="ARBA00023170"/>
    </source>
</evidence>